<evidence type="ECO:0000256" key="11">
    <source>
        <dbReference type="ARBA" id="ARBA00033284"/>
    </source>
</evidence>
<dbReference type="PIRSF" id="PIRSF006337">
    <property type="entry name" value="Trehalose_TreZ"/>
    <property type="match status" value="1"/>
</dbReference>
<dbReference type="Gene3D" id="1.10.10.760">
    <property type="entry name" value="E-set domains of sugar-utilizing enzymes"/>
    <property type="match status" value="1"/>
</dbReference>
<dbReference type="Pfam" id="PF11941">
    <property type="entry name" value="DUF3459"/>
    <property type="match status" value="1"/>
</dbReference>
<dbReference type="InterPro" id="IPR014756">
    <property type="entry name" value="Ig_E-set"/>
</dbReference>
<evidence type="ECO:0000256" key="16">
    <source>
        <dbReference type="PIRSR" id="PIRSR006337-3"/>
    </source>
</evidence>
<dbReference type="EC" id="3.2.1.141" evidence="4 13"/>
<dbReference type="AlphaFoldDB" id="A0A1G7EBJ4"/>
<evidence type="ECO:0000256" key="5">
    <source>
        <dbReference type="ARBA" id="ARBA00015938"/>
    </source>
</evidence>
<comment type="catalytic activity">
    <reaction evidence="12 14">
        <text>hydrolysis of (1-&gt;4)-alpha-D-glucosidic linkage in 4-alpha-D-[(1-&gt;4)-alpha-D-glucanosyl]n trehalose to yield trehalose and (1-&gt;4)-alpha-D-glucan.</text>
        <dbReference type="EC" id="3.2.1.141"/>
    </reaction>
</comment>
<evidence type="ECO:0000256" key="2">
    <source>
        <dbReference type="ARBA" id="ARBA00005199"/>
    </source>
</evidence>
<dbReference type="GO" id="GO:0005737">
    <property type="term" value="C:cytoplasm"/>
    <property type="evidence" value="ECO:0007669"/>
    <property type="project" value="UniProtKB-SubCell"/>
</dbReference>
<dbReference type="SMART" id="SM00642">
    <property type="entry name" value="Aamy"/>
    <property type="match status" value="1"/>
</dbReference>
<evidence type="ECO:0000256" key="7">
    <source>
        <dbReference type="ARBA" id="ARBA00022801"/>
    </source>
</evidence>
<keyword evidence="7 14" id="KW-0378">Hydrolase</keyword>
<dbReference type="InterPro" id="IPR044901">
    <property type="entry name" value="Trehalose_TreZ_E-set_sf"/>
</dbReference>
<proteinExistence type="inferred from homology"/>
<dbReference type="InterPro" id="IPR012768">
    <property type="entry name" value="Trehalose_TreZ"/>
</dbReference>
<comment type="pathway">
    <text evidence="2 14">Glycan biosynthesis; trehalose biosynthesis.</text>
</comment>
<dbReference type="UniPathway" id="UPA00299"/>
<feature type="site" description="Transition state stabilizer" evidence="16">
    <location>
        <position position="374"/>
    </location>
</feature>
<evidence type="ECO:0000256" key="8">
    <source>
        <dbReference type="ARBA" id="ARBA00023277"/>
    </source>
</evidence>
<dbReference type="GO" id="GO:0005992">
    <property type="term" value="P:trehalose biosynthetic process"/>
    <property type="evidence" value="ECO:0007669"/>
    <property type="project" value="UniProtKB-UniRule"/>
</dbReference>
<dbReference type="Pfam" id="PF00128">
    <property type="entry name" value="Alpha-amylase"/>
    <property type="match status" value="1"/>
</dbReference>
<gene>
    <name evidence="18" type="ORF">SAMN05216575_103271</name>
</gene>
<keyword evidence="6" id="KW-0963">Cytoplasm</keyword>
<evidence type="ECO:0000256" key="12">
    <source>
        <dbReference type="ARBA" id="ARBA00034013"/>
    </source>
</evidence>
<dbReference type="Gene3D" id="2.60.40.10">
    <property type="entry name" value="Immunoglobulins"/>
    <property type="match status" value="1"/>
</dbReference>
<evidence type="ECO:0000256" key="3">
    <source>
        <dbReference type="ARBA" id="ARBA00008061"/>
    </source>
</evidence>
<keyword evidence="9 14" id="KW-0326">Glycosidase</keyword>
<dbReference type="NCBIfam" id="TIGR02402">
    <property type="entry name" value="trehalose_TreZ"/>
    <property type="match status" value="1"/>
</dbReference>
<dbReference type="Gene3D" id="3.20.20.80">
    <property type="entry name" value="Glycosidases"/>
    <property type="match status" value="1"/>
</dbReference>
<protein>
    <recommendedName>
        <fullName evidence="5 13">Malto-oligosyltrehalose trehalohydrolase</fullName>
        <shortName evidence="14">MTHase</shortName>
        <ecNumber evidence="4 13">3.2.1.141</ecNumber>
    </recommendedName>
    <alternativeName>
        <fullName evidence="11 14">4-alpha-D-((1-&gt;4)-alpha-D-glucano)trehalose trehalohydrolase</fullName>
    </alternativeName>
    <alternativeName>
        <fullName evidence="10 14">Maltooligosyl trehalose trehalohydrolase</fullName>
    </alternativeName>
</protein>
<feature type="domain" description="Glycosyl hydrolase family 13 catalytic" evidence="17">
    <location>
        <begin position="111"/>
        <end position="497"/>
    </location>
</feature>
<accession>A0A1G7EBJ4</accession>
<evidence type="ECO:0000256" key="4">
    <source>
        <dbReference type="ARBA" id="ARBA00012268"/>
    </source>
</evidence>
<keyword evidence="8" id="KW-0119">Carbohydrate metabolism</keyword>
<evidence type="ECO:0000256" key="6">
    <source>
        <dbReference type="ARBA" id="ARBA00022490"/>
    </source>
</evidence>
<organism evidence="18 19">
    <name type="scientific">Ectopseudomonas alcaliphila</name>
    <dbReference type="NCBI Taxonomy" id="101564"/>
    <lineage>
        <taxon>Bacteria</taxon>
        <taxon>Pseudomonadati</taxon>
        <taxon>Pseudomonadota</taxon>
        <taxon>Gammaproteobacteria</taxon>
        <taxon>Pseudomonadales</taxon>
        <taxon>Pseudomonadaceae</taxon>
        <taxon>Ectopseudomonas</taxon>
    </lineage>
</organism>
<dbReference type="PANTHER" id="PTHR43651">
    <property type="entry name" value="1,4-ALPHA-GLUCAN-BRANCHING ENZYME"/>
    <property type="match status" value="1"/>
</dbReference>
<evidence type="ECO:0000256" key="14">
    <source>
        <dbReference type="PIRNR" id="PIRNR006337"/>
    </source>
</evidence>
<dbReference type="InterPro" id="IPR004193">
    <property type="entry name" value="Glyco_hydro_13_N"/>
</dbReference>
<evidence type="ECO:0000313" key="18">
    <source>
        <dbReference type="EMBL" id="SDE61051.1"/>
    </source>
</evidence>
<dbReference type="SUPFAM" id="SSF51445">
    <property type="entry name" value="(Trans)glycosidases"/>
    <property type="match status" value="1"/>
</dbReference>
<dbReference type="InterPro" id="IPR013783">
    <property type="entry name" value="Ig-like_fold"/>
</dbReference>
<reference evidence="18 19" key="1">
    <citation type="submission" date="2016-10" db="EMBL/GenBank/DDBJ databases">
        <authorList>
            <person name="de Groot N.N."/>
        </authorList>
    </citation>
    <scope>NUCLEOTIDE SEQUENCE [LARGE SCALE GENOMIC DNA]</scope>
    <source>
        <strain evidence="18 19">JCM 10630</strain>
    </source>
</reference>
<evidence type="ECO:0000256" key="9">
    <source>
        <dbReference type="ARBA" id="ARBA00023295"/>
    </source>
</evidence>
<evidence type="ECO:0000256" key="10">
    <source>
        <dbReference type="ARBA" id="ARBA00032057"/>
    </source>
</evidence>
<dbReference type="PANTHER" id="PTHR43651:SF11">
    <property type="entry name" value="MALTO-OLIGOSYLTREHALOSE TREHALOHYDROLASE"/>
    <property type="match status" value="1"/>
</dbReference>
<evidence type="ECO:0000313" key="19">
    <source>
        <dbReference type="Proteomes" id="UP000182413"/>
    </source>
</evidence>
<evidence type="ECO:0000256" key="1">
    <source>
        <dbReference type="ARBA" id="ARBA00004496"/>
    </source>
</evidence>
<dbReference type="Proteomes" id="UP000182413">
    <property type="component" value="Unassembled WGS sequence"/>
</dbReference>
<evidence type="ECO:0000256" key="13">
    <source>
        <dbReference type="NCBIfam" id="TIGR02402"/>
    </source>
</evidence>
<dbReference type="InterPro" id="IPR022567">
    <property type="entry name" value="DUF3459"/>
</dbReference>
<feature type="active site" description="Proton donor" evidence="15">
    <location>
        <position position="285"/>
    </location>
</feature>
<name>A0A1G7EBJ4_9GAMM</name>
<comment type="similarity">
    <text evidence="3 14">Belongs to the glycosyl hydrolase 13 family.</text>
</comment>
<feature type="active site" description="Nucleophile" evidence="15">
    <location>
        <position position="252"/>
    </location>
</feature>
<evidence type="ECO:0000256" key="15">
    <source>
        <dbReference type="PIRSR" id="PIRSR006337-1"/>
    </source>
</evidence>
<dbReference type="CDD" id="cd02853">
    <property type="entry name" value="E_set_MTHase_like_N"/>
    <property type="match status" value="1"/>
</dbReference>
<dbReference type="CDD" id="cd11325">
    <property type="entry name" value="AmyAc_GTHase"/>
    <property type="match status" value="1"/>
</dbReference>
<evidence type="ECO:0000259" key="17">
    <source>
        <dbReference type="SMART" id="SM00642"/>
    </source>
</evidence>
<comment type="subcellular location">
    <subcellularLocation>
        <location evidence="1 15">Cytoplasm</location>
    </subcellularLocation>
</comment>
<dbReference type="Pfam" id="PF02922">
    <property type="entry name" value="CBM_48"/>
    <property type="match status" value="1"/>
</dbReference>
<sequence length="584" mass="65875">MYSHGARPMADGRVRFALWAPSCRKVDLELQDGGLHPMQAQDDGWFVSLLDCQSDTRYRYRIDGQWSVPDPASRCQVEDVHGFSQVIDHSTYAWHHHDWVGRPWHETVLYELHVGLFGGFQQVIEHLPHLADLGVTALQLMPLNAFSGTRNWGYDGVLPFAPANAYGTPDELKQLVDTAHAYGLMVFVDVVYNHFGPDGNYLGLYARQFFHEERITPWGAAIDFSRPQVRDFFCENALMWLLDYRIDGLRLDAVHAIDDDDFLKELAARVRSALPQQRQVHLVLENEHNAAHLLRDGFDAQWNDDGHNTLHALLTFENESYYADYAQAPTRKLATCLEQGFVYQGQANRHGQPRGEPSADLPPHAFVLFLQNHDQVGNRAFGERLTLLADNDALKAATVLLLLCPMVPLLFMGEEWGSKRPFLFFTDYHDELANAVREGRRNEFADFSQFSSPHSREAIADPNAEASFQRSRPDLAPALEPQQREWLAFYRGLLQVRHSRLLPGLQQARSLGAQVLGDGAVLARWRLGNGPALSIAINLGISAVSLPSPATHGERLYTLRIDDADLRQAQLPPRSALVTLEPAR</sequence>
<dbReference type="InterPro" id="IPR017853">
    <property type="entry name" value="GH"/>
</dbReference>
<dbReference type="GO" id="GO:0033942">
    <property type="term" value="F:4-alpha-D-(1-&gt;4)-alpha-D-glucanotrehalose trehalohydrolase activity"/>
    <property type="evidence" value="ECO:0007669"/>
    <property type="project" value="UniProtKB-EC"/>
</dbReference>
<dbReference type="InterPro" id="IPR006047">
    <property type="entry name" value="GH13_cat_dom"/>
</dbReference>
<dbReference type="EMBL" id="FNAE01000003">
    <property type="protein sequence ID" value="SDE61051.1"/>
    <property type="molecule type" value="Genomic_DNA"/>
</dbReference>
<dbReference type="SUPFAM" id="SSF81296">
    <property type="entry name" value="E set domains"/>
    <property type="match status" value="1"/>
</dbReference>